<dbReference type="CDD" id="cd10967">
    <property type="entry name" value="CE4_GLA_like_6s"/>
    <property type="match status" value="1"/>
</dbReference>
<evidence type="ECO:0000313" key="4">
    <source>
        <dbReference type="EMBL" id="QDH22016.1"/>
    </source>
</evidence>
<dbReference type="GO" id="GO:0005576">
    <property type="term" value="C:extracellular region"/>
    <property type="evidence" value="ECO:0007669"/>
    <property type="project" value="UniProtKB-SubCell"/>
</dbReference>
<dbReference type="OrthoDB" id="43281at2"/>
<gene>
    <name evidence="4" type="ORF">FFV09_14900</name>
</gene>
<dbReference type="InterPro" id="IPR011330">
    <property type="entry name" value="Glyco_hydro/deAcase_b/a-brl"/>
</dbReference>
<dbReference type="InterPro" id="IPR051398">
    <property type="entry name" value="Polysacch_Deacetylase"/>
</dbReference>
<dbReference type="Gene3D" id="3.20.20.370">
    <property type="entry name" value="Glycoside hydrolase/deacetylase"/>
    <property type="match status" value="1"/>
</dbReference>
<organism evidence="4 5">
    <name type="scientific">Saccharibacillus brassicae</name>
    <dbReference type="NCBI Taxonomy" id="2583377"/>
    <lineage>
        <taxon>Bacteria</taxon>
        <taxon>Bacillati</taxon>
        <taxon>Bacillota</taxon>
        <taxon>Bacilli</taxon>
        <taxon>Bacillales</taxon>
        <taxon>Paenibacillaceae</taxon>
        <taxon>Saccharibacillus</taxon>
    </lineage>
</organism>
<name>A0A4Y6V015_SACBS</name>
<dbReference type="GO" id="GO:0005975">
    <property type="term" value="P:carbohydrate metabolic process"/>
    <property type="evidence" value="ECO:0007669"/>
    <property type="project" value="InterPro"/>
</dbReference>
<dbReference type="GO" id="GO:0016810">
    <property type="term" value="F:hydrolase activity, acting on carbon-nitrogen (but not peptide) bonds"/>
    <property type="evidence" value="ECO:0007669"/>
    <property type="project" value="InterPro"/>
</dbReference>
<dbReference type="InterPro" id="IPR002509">
    <property type="entry name" value="NODB_dom"/>
</dbReference>
<reference evidence="4 5" key="1">
    <citation type="submission" date="2019-06" db="EMBL/GenBank/DDBJ databases">
        <title>Saccharibacillus brassicae sp. nov., an endophytic bacterium isolated from Chinese cabbage seeds (Brassica pekinensis).</title>
        <authorList>
            <person name="Jiang L."/>
            <person name="Lee J."/>
            <person name="Kim S.W."/>
        </authorList>
    </citation>
    <scope>NUCLEOTIDE SEQUENCE [LARGE SCALE GENOMIC DNA]</scope>
    <source>
        <strain evidence="5">KCTC 43072 / ATSA2</strain>
    </source>
</reference>
<dbReference type="SUPFAM" id="SSF88713">
    <property type="entry name" value="Glycoside hydrolase/deacetylase"/>
    <property type="match status" value="1"/>
</dbReference>
<dbReference type="RefSeq" id="WP_141448560.1">
    <property type="nucleotide sequence ID" value="NZ_CP041217.1"/>
</dbReference>
<evidence type="ECO:0000259" key="3">
    <source>
        <dbReference type="PROSITE" id="PS51677"/>
    </source>
</evidence>
<dbReference type="EMBL" id="CP041217">
    <property type="protein sequence ID" value="QDH22016.1"/>
    <property type="molecule type" value="Genomic_DNA"/>
</dbReference>
<dbReference type="Proteomes" id="UP000316968">
    <property type="component" value="Chromosome"/>
</dbReference>
<accession>A0A4Y6V015</accession>
<evidence type="ECO:0000256" key="1">
    <source>
        <dbReference type="ARBA" id="ARBA00004613"/>
    </source>
</evidence>
<dbReference type="PANTHER" id="PTHR34216">
    <property type="match status" value="1"/>
</dbReference>
<evidence type="ECO:0000256" key="2">
    <source>
        <dbReference type="ARBA" id="ARBA00022729"/>
    </source>
</evidence>
<sequence>MNILLNLFPGGRHKALTFSYDDGMTQDRRLVDLFNRHGLKATFHLNSGKFDEPGYVKYEEVAGLYAGHEVSAHTVTHPFLERVPRERLVMEVMDDRGALEELTGYPVRGMSYPFGTYNDEVTDTLASLGIRYCRTVQATGEFALPQRPLTWHPTCHHKQMAEIGEVFLALDPPPPYANLALLYVWGHSYEFDNDGNWDEMEQFCARMAGRSDVWTATNIEIIDYMDALRRLEFAVGGTLVRNPSALSVWVTVDGAPVEIPGGETKRLDA</sequence>
<dbReference type="PANTHER" id="PTHR34216:SF3">
    <property type="entry name" value="POLY-BETA-1,6-N-ACETYL-D-GLUCOSAMINE N-DEACETYLASE"/>
    <property type="match status" value="1"/>
</dbReference>
<dbReference type="SMR" id="A0A4Y6V015"/>
<dbReference type="AlphaFoldDB" id="A0A4Y6V015"/>
<feature type="domain" description="NodB homology" evidence="3">
    <location>
        <begin position="14"/>
        <end position="269"/>
    </location>
</feature>
<proteinExistence type="predicted"/>
<dbReference type="Pfam" id="PF01522">
    <property type="entry name" value="Polysacc_deac_1"/>
    <property type="match status" value="1"/>
</dbReference>
<dbReference type="KEGG" id="saca:FFV09_14900"/>
<evidence type="ECO:0000313" key="5">
    <source>
        <dbReference type="Proteomes" id="UP000316968"/>
    </source>
</evidence>
<comment type="subcellular location">
    <subcellularLocation>
        <location evidence="1">Secreted</location>
    </subcellularLocation>
</comment>
<keyword evidence="2" id="KW-0732">Signal</keyword>
<protein>
    <submittedName>
        <fullName evidence="4">Polysaccharide deacetylase family protein</fullName>
    </submittedName>
</protein>
<keyword evidence="5" id="KW-1185">Reference proteome</keyword>
<dbReference type="PROSITE" id="PS51677">
    <property type="entry name" value="NODB"/>
    <property type="match status" value="1"/>
</dbReference>